<feature type="compositionally biased region" description="Low complexity" evidence="2">
    <location>
        <begin position="349"/>
        <end position="358"/>
    </location>
</feature>
<protein>
    <submittedName>
        <fullName evidence="4">Uncharacterized protein</fullName>
    </submittedName>
</protein>
<feature type="coiled-coil region" evidence="1">
    <location>
        <begin position="47"/>
        <end position="91"/>
    </location>
</feature>
<feature type="region of interest" description="Disordered" evidence="2">
    <location>
        <begin position="240"/>
        <end position="382"/>
    </location>
</feature>
<feature type="compositionally biased region" description="Basic and acidic residues" evidence="2">
    <location>
        <begin position="304"/>
        <end position="319"/>
    </location>
</feature>
<dbReference type="AlphaFoldDB" id="A0A6V2GNW2"/>
<proteinExistence type="predicted"/>
<sequence>MAAQKPGRGYLSNSDHKAVSRRVSLWRLDRLGESLRSLNIGRVIDQLEEDQELADNLEHINQELADNLEHINQENEQLNSFNEIKREAEALCMLEVRSHLFDFLDSHPSSTYEEWIKKLHPENVNQKHPHLIDHRFYVEDSDHRRLWNINLTRGGGKRSYMHAKTGDDLPVRWVDSPKRKGERMFHRREGNSLRPDDLHHANLIVDMSLHEEEHELLDVDVSNPMGNLDMSVLEPEVEHKGNNDAANDDDNSISSYPPPDPLYKERQQSAAELSINSSGHLSLRSFSSKEKENDSNKRRTSHKYLHDSVNHPHIYHPDPYEDLGFDHDDEDYDKPMIYPPSFPPPPESSLPERSLSTPQLPQATSPLLPSKKKKITASTTHV</sequence>
<feature type="compositionally biased region" description="Acidic residues" evidence="2">
    <location>
        <begin position="320"/>
        <end position="332"/>
    </location>
</feature>
<evidence type="ECO:0000256" key="1">
    <source>
        <dbReference type="SAM" id="Coils"/>
    </source>
</evidence>
<evidence type="ECO:0000313" key="3">
    <source>
        <dbReference type="EMBL" id="CAE4614847.1"/>
    </source>
</evidence>
<keyword evidence="1" id="KW-0175">Coiled coil</keyword>
<reference evidence="4" key="1">
    <citation type="submission" date="2021-01" db="EMBL/GenBank/DDBJ databases">
        <authorList>
            <person name="Corre E."/>
            <person name="Pelletier E."/>
            <person name="Niang G."/>
            <person name="Scheremetjew M."/>
            <person name="Finn R."/>
            <person name="Kale V."/>
            <person name="Holt S."/>
            <person name="Cochrane G."/>
            <person name="Meng A."/>
            <person name="Brown T."/>
            <person name="Cohen L."/>
        </authorList>
    </citation>
    <scope>NUCLEOTIDE SEQUENCE</scope>
    <source>
        <strain evidence="4">GSO104</strain>
    </source>
</reference>
<feature type="compositionally biased region" description="Basic and acidic residues" evidence="2">
    <location>
        <begin position="287"/>
        <end position="297"/>
    </location>
</feature>
<evidence type="ECO:0000256" key="2">
    <source>
        <dbReference type="SAM" id="MobiDB-lite"/>
    </source>
</evidence>
<dbReference type="EMBL" id="HBNS01023963">
    <property type="protein sequence ID" value="CAE4614847.1"/>
    <property type="molecule type" value="Transcribed_RNA"/>
</dbReference>
<dbReference type="EMBL" id="HBNS01023964">
    <property type="protein sequence ID" value="CAE4614849.1"/>
    <property type="molecule type" value="Transcribed_RNA"/>
</dbReference>
<organism evidence="4">
    <name type="scientific">Ditylum brightwellii</name>
    <dbReference type="NCBI Taxonomy" id="49249"/>
    <lineage>
        <taxon>Eukaryota</taxon>
        <taxon>Sar</taxon>
        <taxon>Stramenopiles</taxon>
        <taxon>Ochrophyta</taxon>
        <taxon>Bacillariophyta</taxon>
        <taxon>Mediophyceae</taxon>
        <taxon>Lithodesmiophycidae</taxon>
        <taxon>Lithodesmiales</taxon>
        <taxon>Lithodesmiaceae</taxon>
        <taxon>Ditylum</taxon>
    </lineage>
</organism>
<feature type="compositionally biased region" description="Pro residues" evidence="2">
    <location>
        <begin position="337"/>
        <end position="348"/>
    </location>
</feature>
<accession>A0A6V2GNW2</accession>
<feature type="compositionally biased region" description="Low complexity" evidence="2">
    <location>
        <begin position="277"/>
        <end position="286"/>
    </location>
</feature>
<name>A0A6V2GNW2_9STRA</name>
<evidence type="ECO:0000313" key="4">
    <source>
        <dbReference type="EMBL" id="CAE4614849.1"/>
    </source>
</evidence>
<gene>
    <name evidence="3" type="ORF">DBRI00130_LOCUS18911</name>
    <name evidence="4" type="ORF">DBRI00130_LOCUS18912</name>
</gene>